<evidence type="ECO:0000313" key="3">
    <source>
        <dbReference type="Proteomes" id="UP000528460"/>
    </source>
</evidence>
<dbReference type="EMBL" id="JABFJW010000448">
    <property type="protein sequence ID" value="NOK14317.1"/>
    <property type="molecule type" value="Genomic_DNA"/>
</dbReference>
<accession>A0A7Y4K227</accession>
<sequence>MALIAARVLGATFVVVGLSMLVMTWGSYRRDMGILREGLHAEGTVVKKEFLAAPDDSDYVLHYAFTPPGGTRREHQRNVSPELWKRLRVGDRLQVRYGQSDPRRSFPEGQGVTSLGLALFVSVVLVLLTLIGSVALFGRAVPETPPVASASLPPSS</sequence>
<name>A0A7Y4K227_9BACT</name>
<protein>
    <submittedName>
        <fullName evidence="2">DUF3592 domain-containing protein</fullName>
    </submittedName>
</protein>
<dbReference type="RefSeq" id="WP_171421418.1">
    <property type="nucleotide sequence ID" value="NZ_JABFJW010000448.1"/>
</dbReference>
<dbReference type="Proteomes" id="UP000528460">
    <property type="component" value="Unassembled WGS sequence"/>
</dbReference>
<reference evidence="2 3" key="1">
    <citation type="submission" date="2020-05" db="EMBL/GenBank/DDBJ databases">
        <authorList>
            <person name="Whitworth D."/>
        </authorList>
    </citation>
    <scope>NUCLEOTIDE SEQUENCE [LARGE SCALE GENOMIC DNA]</scope>
    <source>
        <strain evidence="2 3">CA046A</strain>
    </source>
</reference>
<evidence type="ECO:0000256" key="1">
    <source>
        <dbReference type="SAM" id="Phobius"/>
    </source>
</evidence>
<gene>
    <name evidence="2" type="ORF">HNS30_35290</name>
</gene>
<dbReference type="AlphaFoldDB" id="A0A7Y4K227"/>
<organism evidence="2 3">
    <name type="scientific">Corallococcus exercitus</name>
    <dbReference type="NCBI Taxonomy" id="2316736"/>
    <lineage>
        <taxon>Bacteria</taxon>
        <taxon>Pseudomonadati</taxon>
        <taxon>Myxococcota</taxon>
        <taxon>Myxococcia</taxon>
        <taxon>Myxococcales</taxon>
        <taxon>Cystobacterineae</taxon>
        <taxon>Myxococcaceae</taxon>
        <taxon>Corallococcus</taxon>
    </lineage>
</organism>
<evidence type="ECO:0000313" key="2">
    <source>
        <dbReference type="EMBL" id="NOK14317.1"/>
    </source>
</evidence>
<comment type="caution">
    <text evidence="2">The sequence shown here is derived from an EMBL/GenBank/DDBJ whole genome shotgun (WGS) entry which is preliminary data.</text>
</comment>
<keyword evidence="1" id="KW-0812">Transmembrane</keyword>
<proteinExistence type="predicted"/>
<feature type="transmembrane region" description="Helical" evidence="1">
    <location>
        <begin position="112"/>
        <end position="137"/>
    </location>
</feature>
<keyword evidence="1" id="KW-1133">Transmembrane helix</keyword>
<keyword evidence="1" id="KW-0472">Membrane</keyword>
<feature type="transmembrane region" description="Helical" evidence="1">
    <location>
        <begin position="6"/>
        <end position="26"/>
    </location>
</feature>